<dbReference type="CDD" id="cd17546">
    <property type="entry name" value="REC_hyHK_CKI1_RcsC-like"/>
    <property type="match status" value="1"/>
</dbReference>
<feature type="modified residue" description="4-aspartylphosphate" evidence="3">
    <location>
        <position position="54"/>
    </location>
</feature>
<reference evidence="5 6" key="1">
    <citation type="submission" date="2019-03" db="EMBL/GenBank/DDBJ databases">
        <title>Genomic Encyclopedia of Archaeal and Bacterial Type Strains, Phase II (KMG-II): from individual species to whole genera.</title>
        <authorList>
            <person name="Goeker M."/>
        </authorList>
    </citation>
    <scope>NUCLEOTIDE SEQUENCE [LARGE SCALE GENOMIC DNA]</scope>
    <source>
        <strain evidence="5 6">DSM 22554</strain>
    </source>
</reference>
<evidence type="ECO:0000256" key="3">
    <source>
        <dbReference type="PROSITE-ProRule" id="PRU00169"/>
    </source>
</evidence>
<evidence type="ECO:0000259" key="4">
    <source>
        <dbReference type="PROSITE" id="PS50110"/>
    </source>
</evidence>
<dbReference type="Pfam" id="PF00072">
    <property type="entry name" value="Response_reg"/>
    <property type="match status" value="1"/>
</dbReference>
<sequence>MKTQILVVDDDSKNTFALRAVLQSRGFICIPAQSAQDGIDHLLENEEIGIVLMDMMMPDMDGYEAISKIKAEKTLKDIPIIAVTAQAMSGDKEKCLLAGASDYLPKPVDIDLLINKINHYLDNGITNS</sequence>
<keyword evidence="6" id="KW-1185">Reference proteome</keyword>
<dbReference type="PANTHER" id="PTHR45339">
    <property type="entry name" value="HYBRID SIGNAL TRANSDUCTION HISTIDINE KINASE J"/>
    <property type="match status" value="1"/>
</dbReference>
<dbReference type="AlphaFoldDB" id="A0A4R1LZN6"/>
<dbReference type="RefSeq" id="WP_132222775.1">
    <property type="nucleotide sequence ID" value="NZ_SMGO01000002.1"/>
</dbReference>
<dbReference type="SMART" id="SM00448">
    <property type="entry name" value="REC"/>
    <property type="match status" value="1"/>
</dbReference>
<dbReference type="GO" id="GO:0000160">
    <property type="term" value="P:phosphorelay signal transduction system"/>
    <property type="evidence" value="ECO:0007669"/>
    <property type="project" value="UniProtKB-KW"/>
</dbReference>
<name>A0A4R1LZN6_9SPHI</name>
<dbReference type="OrthoDB" id="9796457at2"/>
<accession>A0A4R1LZN6</accession>
<evidence type="ECO:0000313" key="5">
    <source>
        <dbReference type="EMBL" id="TCK82709.1"/>
    </source>
</evidence>
<feature type="domain" description="Response regulatory" evidence="4">
    <location>
        <begin position="4"/>
        <end position="121"/>
    </location>
</feature>
<dbReference type="PROSITE" id="PS50110">
    <property type="entry name" value="RESPONSE_REGULATORY"/>
    <property type="match status" value="1"/>
</dbReference>
<dbReference type="EMBL" id="SMGO01000002">
    <property type="protein sequence ID" value="TCK82709.1"/>
    <property type="molecule type" value="Genomic_DNA"/>
</dbReference>
<dbReference type="PANTHER" id="PTHR45339:SF1">
    <property type="entry name" value="HYBRID SIGNAL TRANSDUCTION HISTIDINE KINASE J"/>
    <property type="match status" value="1"/>
</dbReference>
<dbReference type="InterPro" id="IPR011006">
    <property type="entry name" value="CheY-like_superfamily"/>
</dbReference>
<dbReference type="InterPro" id="IPR001789">
    <property type="entry name" value="Sig_transdc_resp-reg_receiver"/>
</dbReference>
<keyword evidence="1 3" id="KW-0597">Phosphoprotein</keyword>
<protein>
    <submittedName>
        <fullName evidence="5">Response regulator receiver domain-containing protein</fullName>
    </submittedName>
</protein>
<dbReference type="SUPFAM" id="SSF52172">
    <property type="entry name" value="CheY-like"/>
    <property type="match status" value="1"/>
</dbReference>
<dbReference type="Proteomes" id="UP000294616">
    <property type="component" value="Unassembled WGS sequence"/>
</dbReference>
<keyword evidence="2" id="KW-0902">Two-component regulatory system</keyword>
<evidence type="ECO:0000256" key="1">
    <source>
        <dbReference type="ARBA" id="ARBA00022553"/>
    </source>
</evidence>
<organism evidence="5 6">
    <name type="scientific">Albibacterium bauzanense</name>
    <dbReference type="NCBI Taxonomy" id="653929"/>
    <lineage>
        <taxon>Bacteria</taxon>
        <taxon>Pseudomonadati</taxon>
        <taxon>Bacteroidota</taxon>
        <taxon>Sphingobacteriia</taxon>
        <taxon>Sphingobacteriales</taxon>
        <taxon>Sphingobacteriaceae</taxon>
        <taxon>Albibacterium</taxon>
    </lineage>
</organism>
<gene>
    <name evidence="5" type="ORF">C8N28_1294</name>
</gene>
<comment type="caution">
    <text evidence="5">The sequence shown here is derived from an EMBL/GenBank/DDBJ whole genome shotgun (WGS) entry which is preliminary data.</text>
</comment>
<evidence type="ECO:0000313" key="6">
    <source>
        <dbReference type="Proteomes" id="UP000294616"/>
    </source>
</evidence>
<evidence type="ECO:0000256" key="2">
    <source>
        <dbReference type="ARBA" id="ARBA00023012"/>
    </source>
</evidence>
<proteinExistence type="predicted"/>
<dbReference type="Gene3D" id="3.40.50.2300">
    <property type="match status" value="1"/>
</dbReference>